<reference evidence="12" key="1">
    <citation type="submission" date="2016-10" db="EMBL/GenBank/DDBJ databases">
        <authorList>
            <person name="Varghese N."/>
            <person name="Submissions S."/>
        </authorList>
    </citation>
    <scope>NUCLEOTIDE SEQUENCE [LARGE SCALE GENOMIC DNA]</scope>
    <source>
        <strain evidence="12">S6-262</strain>
    </source>
</reference>
<dbReference type="InterPro" id="IPR015424">
    <property type="entry name" value="PyrdxlP-dep_Trfase"/>
</dbReference>
<evidence type="ECO:0000256" key="6">
    <source>
        <dbReference type="ARBA" id="ARBA00022679"/>
    </source>
</evidence>
<comment type="similarity">
    <text evidence="3 9">Belongs to the class-II pyridoxal-phosphate-dependent aminotransferase family. Histidinol-phosphate aminotransferase subfamily.</text>
</comment>
<name>A0A1H8JK88_9SPHN</name>
<dbReference type="InterPro" id="IPR015421">
    <property type="entry name" value="PyrdxlP-dep_Trfase_major"/>
</dbReference>
<dbReference type="HAMAP" id="MF_01023">
    <property type="entry name" value="HisC_aminotrans_2"/>
    <property type="match status" value="1"/>
</dbReference>
<evidence type="ECO:0000256" key="1">
    <source>
        <dbReference type="ARBA" id="ARBA00001933"/>
    </source>
</evidence>
<dbReference type="STRING" id="1166340.SAMN05192583_3619"/>
<evidence type="ECO:0000256" key="7">
    <source>
        <dbReference type="ARBA" id="ARBA00022898"/>
    </source>
</evidence>
<dbReference type="Proteomes" id="UP000199206">
    <property type="component" value="Unassembled WGS sequence"/>
</dbReference>
<dbReference type="InterPro" id="IPR005861">
    <property type="entry name" value="HisP_aminotrans"/>
</dbReference>
<evidence type="ECO:0000313" key="12">
    <source>
        <dbReference type="Proteomes" id="UP000199206"/>
    </source>
</evidence>
<evidence type="ECO:0000256" key="5">
    <source>
        <dbReference type="ARBA" id="ARBA00022576"/>
    </source>
</evidence>
<evidence type="ECO:0000259" key="10">
    <source>
        <dbReference type="Pfam" id="PF00155"/>
    </source>
</evidence>
<feature type="domain" description="Aminotransferase class I/classII large" evidence="10">
    <location>
        <begin position="28"/>
        <end position="358"/>
    </location>
</feature>
<dbReference type="PANTHER" id="PTHR43643">
    <property type="entry name" value="HISTIDINOL-PHOSPHATE AMINOTRANSFERASE 2"/>
    <property type="match status" value="1"/>
</dbReference>
<gene>
    <name evidence="9" type="primary">hisC</name>
    <name evidence="11" type="ORF">SAMN05192583_3619</name>
</gene>
<dbReference type="RefSeq" id="WP_093667116.1">
    <property type="nucleotide sequence ID" value="NZ_FOCF01000014.1"/>
</dbReference>
<keyword evidence="7 9" id="KW-0663">Pyridoxal phosphate</keyword>
<keyword evidence="5 9" id="KW-0032">Aminotransferase</keyword>
<dbReference type="CDD" id="cd00609">
    <property type="entry name" value="AAT_like"/>
    <property type="match status" value="1"/>
</dbReference>
<dbReference type="GO" id="GO:0000105">
    <property type="term" value="P:L-histidine biosynthetic process"/>
    <property type="evidence" value="ECO:0007669"/>
    <property type="project" value="UniProtKB-UniRule"/>
</dbReference>
<proteinExistence type="inferred from homology"/>
<dbReference type="InterPro" id="IPR015422">
    <property type="entry name" value="PyrdxlP-dep_Trfase_small"/>
</dbReference>
<accession>A0A1H8JK88</accession>
<keyword evidence="6 9" id="KW-0808">Transferase</keyword>
<feature type="modified residue" description="N6-(pyridoxal phosphate)lysine" evidence="9">
    <location>
        <position position="220"/>
    </location>
</feature>
<dbReference type="InterPro" id="IPR050106">
    <property type="entry name" value="HistidinolP_aminotransfase"/>
</dbReference>
<evidence type="ECO:0000256" key="9">
    <source>
        <dbReference type="HAMAP-Rule" id="MF_01023"/>
    </source>
</evidence>
<evidence type="ECO:0000256" key="2">
    <source>
        <dbReference type="ARBA" id="ARBA00005011"/>
    </source>
</evidence>
<dbReference type="GO" id="GO:0004400">
    <property type="term" value="F:histidinol-phosphate transaminase activity"/>
    <property type="evidence" value="ECO:0007669"/>
    <property type="project" value="UniProtKB-UniRule"/>
</dbReference>
<dbReference type="NCBIfam" id="TIGR01141">
    <property type="entry name" value="hisC"/>
    <property type="match status" value="1"/>
</dbReference>
<keyword evidence="12" id="KW-1185">Reference proteome</keyword>
<dbReference type="GO" id="GO:0030170">
    <property type="term" value="F:pyridoxal phosphate binding"/>
    <property type="evidence" value="ECO:0007669"/>
    <property type="project" value="InterPro"/>
</dbReference>
<dbReference type="OrthoDB" id="9809616at2"/>
<dbReference type="EMBL" id="FOCF01000014">
    <property type="protein sequence ID" value="SEN81183.1"/>
    <property type="molecule type" value="Genomic_DNA"/>
</dbReference>
<organism evidence="11 12">
    <name type="scientific">Sphingomonas gellani</name>
    <dbReference type="NCBI Taxonomy" id="1166340"/>
    <lineage>
        <taxon>Bacteria</taxon>
        <taxon>Pseudomonadati</taxon>
        <taxon>Pseudomonadota</taxon>
        <taxon>Alphaproteobacteria</taxon>
        <taxon>Sphingomonadales</taxon>
        <taxon>Sphingomonadaceae</taxon>
        <taxon>Sphingomonas</taxon>
    </lineage>
</organism>
<evidence type="ECO:0000313" key="11">
    <source>
        <dbReference type="EMBL" id="SEN81183.1"/>
    </source>
</evidence>
<dbReference type="Gene3D" id="3.90.1150.10">
    <property type="entry name" value="Aspartate Aminotransferase, domain 1"/>
    <property type="match status" value="1"/>
</dbReference>
<comment type="catalytic activity">
    <reaction evidence="8 9">
        <text>L-histidinol phosphate + 2-oxoglutarate = 3-(imidazol-4-yl)-2-oxopropyl phosphate + L-glutamate</text>
        <dbReference type="Rhea" id="RHEA:23744"/>
        <dbReference type="ChEBI" id="CHEBI:16810"/>
        <dbReference type="ChEBI" id="CHEBI:29985"/>
        <dbReference type="ChEBI" id="CHEBI:57766"/>
        <dbReference type="ChEBI" id="CHEBI:57980"/>
        <dbReference type="EC" id="2.6.1.9"/>
    </reaction>
</comment>
<dbReference type="AlphaFoldDB" id="A0A1H8JK88"/>
<dbReference type="SUPFAM" id="SSF53383">
    <property type="entry name" value="PLP-dependent transferases"/>
    <property type="match status" value="1"/>
</dbReference>
<sequence length="370" mass="39456">MTTPAPKPWIAAIAPYVPGRATTDDGRKVVKLSSNENPLGTSPDAVAAFEGARRDLARYPDAGATILREAIAAKYGLDPARVIYGTGSDELLHMAAGAFSGVGDEIIHVRYGFAVYEIATRRTGATVVIAPDKDYATDVDAILAAVTERTRVVFVANPNNPTGTFASRQEIARLHAGLRRDILLVVDQAYAEYLEPEEDDAGLALAMTEPNVLVTRTFSKIHGLAAERIGWGYAAQPIVQALHRIRAPFNVTSAGQHAAVAALADDGFVEETRAHNAHWRDWFANEIASMGNAGLRAVPSKANFVLIVFEGALTGEAAYAGLMEAGYLVRWLPGQGLGHGLRITIGTEDECRGVIAALRAMVRDTVAEAG</sequence>
<comment type="pathway">
    <text evidence="2 9">Amino-acid biosynthesis; L-histidine biosynthesis; L-histidine from 5-phospho-alpha-D-ribose 1-diphosphate: step 7/9.</text>
</comment>
<protein>
    <recommendedName>
        <fullName evidence="9">Histidinol-phosphate aminotransferase</fullName>
        <ecNumber evidence="9">2.6.1.9</ecNumber>
    </recommendedName>
    <alternativeName>
        <fullName evidence="9">Imidazole acetol-phosphate transaminase</fullName>
    </alternativeName>
</protein>
<keyword evidence="9" id="KW-0368">Histidine biosynthesis</keyword>
<dbReference type="PANTHER" id="PTHR43643:SF3">
    <property type="entry name" value="HISTIDINOL-PHOSPHATE AMINOTRANSFERASE"/>
    <property type="match status" value="1"/>
</dbReference>
<evidence type="ECO:0000256" key="8">
    <source>
        <dbReference type="ARBA" id="ARBA00047481"/>
    </source>
</evidence>
<evidence type="ECO:0000256" key="4">
    <source>
        <dbReference type="ARBA" id="ARBA00011738"/>
    </source>
</evidence>
<keyword evidence="9" id="KW-0028">Amino-acid biosynthesis</keyword>
<dbReference type="EC" id="2.6.1.9" evidence="9"/>
<dbReference type="InterPro" id="IPR004839">
    <property type="entry name" value="Aminotransferase_I/II_large"/>
</dbReference>
<dbReference type="UniPathway" id="UPA00031">
    <property type="reaction ID" value="UER00012"/>
</dbReference>
<comment type="subunit">
    <text evidence="4 9">Homodimer.</text>
</comment>
<comment type="cofactor">
    <cofactor evidence="1 9">
        <name>pyridoxal 5'-phosphate</name>
        <dbReference type="ChEBI" id="CHEBI:597326"/>
    </cofactor>
</comment>
<dbReference type="Pfam" id="PF00155">
    <property type="entry name" value="Aminotran_1_2"/>
    <property type="match status" value="1"/>
</dbReference>
<dbReference type="Gene3D" id="3.40.640.10">
    <property type="entry name" value="Type I PLP-dependent aspartate aminotransferase-like (Major domain)"/>
    <property type="match status" value="1"/>
</dbReference>
<evidence type="ECO:0000256" key="3">
    <source>
        <dbReference type="ARBA" id="ARBA00007970"/>
    </source>
</evidence>